<evidence type="ECO:0000313" key="2">
    <source>
        <dbReference type="Proteomes" id="UP000703269"/>
    </source>
</evidence>
<name>A0A9P3GB76_9APHY</name>
<comment type="caution">
    <text evidence="1">The sequence shown here is derived from an EMBL/GenBank/DDBJ whole genome shotgun (WGS) entry which is preliminary data.</text>
</comment>
<gene>
    <name evidence="1" type="ORF">PsYK624_077260</name>
</gene>
<organism evidence="1 2">
    <name type="scientific">Phanerochaete sordida</name>
    <dbReference type="NCBI Taxonomy" id="48140"/>
    <lineage>
        <taxon>Eukaryota</taxon>
        <taxon>Fungi</taxon>
        <taxon>Dikarya</taxon>
        <taxon>Basidiomycota</taxon>
        <taxon>Agaricomycotina</taxon>
        <taxon>Agaricomycetes</taxon>
        <taxon>Polyporales</taxon>
        <taxon>Phanerochaetaceae</taxon>
        <taxon>Phanerochaete</taxon>
    </lineage>
</organism>
<keyword evidence="2" id="KW-1185">Reference proteome</keyword>
<accession>A0A9P3GB76</accession>
<evidence type="ECO:0000313" key="1">
    <source>
        <dbReference type="EMBL" id="GJE91576.1"/>
    </source>
</evidence>
<protein>
    <submittedName>
        <fullName evidence="1">Uncharacterized protein</fullName>
    </submittedName>
</protein>
<dbReference type="Proteomes" id="UP000703269">
    <property type="component" value="Unassembled WGS sequence"/>
</dbReference>
<sequence>MKFVQCTVTHTFLPPLPRLRFGIHRPVLCTKYQQPLGSDIAVTAANQRLRHPHSAEAVWSRSYRLLVCGA</sequence>
<dbReference type="AlphaFoldDB" id="A0A9P3GB76"/>
<proteinExistence type="predicted"/>
<reference evidence="1 2" key="1">
    <citation type="submission" date="2021-08" db="EMBL/GenBank/DDBJ databases">
        <title>Draft Genome Sequence of Phanerochaete sordida strain YK-624.</title>
        <authorList>
            <person name="Mori T."/>
            <person name="Dohra H."/>
            <person name="Suzuki T."/>
            <person name="Kawagishi H."/>
            <person name="Hirai H."/>
        </authorList>
    </citation>
    <scope>NUCLEOTIDE SEQUENCE [LARGE SCALE GENOMIC DNA]</scope>
    <source>
        <strain evidence="1 2">YK-624</strain>
    </source>
</reference>
<dbReference type="EMBL" id="BPQB01000022">
    <property type="protein sequence ID" value="GJE91576.1"/>
    <property type="molecule type" value="Genomic_DNA"/>
</dbReference>